<evidence type="ECO:0000256" key="1">
    <source>
        <dbReference type="ARBA" id="ARBA00001947"/>
    </source>
</evidence>
<dbReference type="PANTHER" id="PTHR15162:SF7">
    <property type="entry name" value="SUCCINYLGLUTAMATE DESUCCINYLASE"/>
    <property type="match status" value="1"/>
</dbReference>
<reference evidence="6" key="1">
    <citation type="journal article" date="2020" name="mSystems">
        <title>Genome- and Community-Level Interaction Insights into Carbon Utilization and Element Cycling Functions of Hydrothermarchaeota in Hydrothermal Sediment.</title>
        <authorList>
            <person name="Zhou Z."/>
            <person name="Liu Y."/>
            <person name="Xu W."/>
            <person name="Pan J."/>
            <person name="Luo Z.H."/>
            <person name="Li M."/>
        </authorList>
    </citation>
    <scope>NUCLEOTIDE SEQUENCE [LARGE SCALE GENOMIC DNA]</scope>
    <source>
        <strain evidence="6">HyVt-456</strain>
    </source>
</reference>
<comment type="cofactor">
    <cofactor evidence="1">
        <name>Zn(2+)</name>
        <dbReference type="ChEBI" id="CHEBI:29105"/>
    </cofactor>
</comment>
<name>A0A7V1LJZ2_CALAY</name>
<dbReference type="GO" id="GO:0005829">
    <property type="term" value="C:cytosol"/>
    <property type="evidence" value="ECO:0007669"/>
    <property type="project" value="TreeGrafter"/>
</dbReference>
<dbReference type="AlphaFoldDB" id="A0A7V1LJZ2"/>
<keyword evidence="3" id="KW-0378">Hydrolase</keyword>
<dbReference type="GO" id="GO:0016788">
    <property type="term" value="F:hydrolase activity, acting on ester bonds"/>
    <property type="evidence" value="ECO:0007669"/>
    <property type="project" value="InterPro"/>
</dbReference>
<dbReference type="InterPro" id="IPR050178">
    <property type="entry name" value="AspA/AstE_fam"/>
</dbReference>
<organism evidence="6">
    <name type="scientific">Caldithrix abyssi</name>
    <dbReference type="NCBI Taxonomy" id="187145"/>
    <lineage>
        <taxon>Bacteria</taxon>
        <taxon>Pseudomonadati</taxon>
        <taxon>Calditrichota</taxon>
        <taxon>Calditrichia</taxon>
        <taxon>Calditrichales</taxon>
        <taxon>Calditrichaceae</taxon>
        <taxon>Caldithrix</taxon>
    </lineage>
</organism>
<evidence type="ECO:0000256" key="3">
    <source>
        <dbReference type="ARBA" id="ARBA00022801"/>
    </source>
</evidence>
<protein>
    <submittedName>
        <fullName evidence="6">Aspartoacylase</fullName>
    </submittedName>
</protein>
<evidence type="ECO:0000256" key="2">
    <source>
        <dbReference type="ARBA" id="ARBA00022723"/>
    </source>
</evidence>
<dbReference type="InterPro" id="IPR055438">
    <property type="entry name" value="AstE_AspA_cat"/>
</dbReference>
<feature type="domain" description="Succinylglutamate desuccinylase/Aspartoacylase catalytic" evidence="5">
    <location>
        <begin position="27"/>
        <end position="200"/>
    </location>
</feature>
<dbReference type="Proteomes" id="UP000886005">
    <property type="component" value="Unassembled WGS sequence"/>
</dbReference>
<keyword evidence="4" id="KW-0862">Zinc</keyword>
<dbReference type="SUPFAM" id="SSF53187">
    <property type="entry name" value="Zn-dependent exopeptidases"/>
    <property type="match status" value="1"/>
</dbReference>
<gene>
    <name evidence="6" type="ORF">ENJ10_01625</name>
</gene>
<dbReference type="PANTHER" id="PTHR15162">
    <property type="entry name" value="ASPARTOACYLASE"/>
    <property type="match status" value="1"/>
</dbReference>
<dbReference type="Pfam" id="PF24827">
    <property type="entry name" value="AstE_AspA_cat"/>
    <property type="match status" value="1"/>
</dbReference>
<dbReference type="Gene3D" id="3.40.630.10">
    <property type="entry name" value="Zn peptidases"/>
    <property type="match status" value="1"/>
</dbReference>
<keyword evidence="2" id="KW-0479">Metal-binding</keyword>
<evidence type="ECO:0000259" key="5">
    <source>
        <dbReference type="Pfam" id="PF24827"/>
    </source>
</evidence>
<evidence type="ECO:0000313" key="6">
    <source>
        <dbReference type="EMBL" id="HED09364.1"/>
    </source>
</evidence>
<proteinExistence type="predicted"/>
<dbReference type="GO" id="GO:0046872">
    <property type="term" value="F:metal ion binding"/>
    <property type="evidence" value="ECO:0007669"/>
    <property type="project" value="UniProtKB-KW"/>
</dbReference>
<accession>A0A7V1LJZ2</accession>
<comment type="caution">
    <text evidence="6">The sequence shown here is derived from an EMBL/GenBank/DDBJ whole genome shotgun (WGS) entry which is preliminary data.</text>
</comment>
<dbReference type="EMBL" id="DRLD01000044">
    <property type="protein sequence ID" value="HED09364.1"/>
    <property type="molecule type" value="Genomic_DNA"/>
</dbReference>
<evidence type="ECO:0000256" key="4">
    <source>
        <dbReference type="ARBA" id="ARBA00022833"/>
    </source>
</evidence>
<sequence length="402" mass="46226">MITVHSKALDKEISVDREIGRFGTSHQGPTVIFFGGIHGNEPSGVFALHRVFNSLGKEKPGVRGLVIGLSGNMAALARSERYIERDLNRLWSREQIDLLRNGGLNGQSQVPDVVEQMDIFHTIQRIFREEQGPYFFIDLHTTSAPSPPFITLNDNLRNREFATKIPVPIILGIEEFLSGPLMSYINELGHIALGFEAGSHDEAHSIDNHESCIWLMLKATGLLHKAEIPFFQAHYDKLAGQSNDGKHVFEIRFRYHRSAHENFIMRPGFVNFQKIKKGEILAENDKGAIHACEGGRIFLPLYQKQGEDGFFIIREINPFWLKVSARLRRYNVDRLLRFFPGITIDPAQPQRFKINRKIARWKVVDLFHLLGYRREKTTERYHYFIRRKFDTVAPESPHNGRS</sequence>